<proteinExistence type="predicted"/>
<keyword evidence="1" id="KW-0732">Signal</keyword>
<dbReference type="RefSeq" id="WP_140402388.1">
    <property type="nucleotide sequence ID" value="NZ_CADFGW010000023.1"/>
</dbReference>
<evidence type="ECO:0008006" key="4">
    <source>
        <dbReference type="Google" id="ProtNLM"/>
    </source>
</evidence>
<evidence type="ECO:0000313" key="2">
    <source>
        <dbReference type="EMBL" id="SAK02998.1"/>
    </source>
</evidence>
<comment type="caution">
    <text evidence="2">The sequence shown here is derived from an EMBL/GenBank/DDBJ whole genome shotgun (WGS) entry which is preliminary data.</text>
</comment>
<protein>
    <recommendedName>
        <fullName evidence="4">SH3 domain-containing protein</fullName>
    </recommendedName>
</protein>
<dbReference type="Proteomes" id="UP000196218">
    <property type="component" value="Unassembled WGS sequence"/>
</dbReference>
<feature type="signal peptide" evidence="1">
    <location>
        <begin position="1"/>
        <end position="22"/>
    </location>
</feature>
<dbReference type="EMBL" id="FKJW01000006">
    <property type="protein sequence ID" value="SAK02998.1"/>
    <property type="molecule type" value="Genomic_DNA"/>
</dbReference>
<reference evidence="2 3" key="1">
    <citation type="submission" date="2016-04" db="EMBL/GenBank/DDBJ databases">
        <authorList>
            <person name="Peeters C."/>
        </authorList>
    </citation>
    <scope>NUCLEOTIDE SEQUENCE [LARGE SCALE GENOMIC DNA]</scope>
    <source>
        <strain evidence="2">LMG 29311</strain>
    </source>
</reference>
<feature type="chain" id="PRO_5044872600" description="SH3 domain-containing protein" evidence="1">
    <location>
        <begin position="23"/>
        <end position="261"/>
    </location>
</feature>
<gene>
    <name evidence="2" type="ORF">UA18_05842</name>
</gene>
<sequence>MRIFKINMSIKIGLTISSAAVAVSLAYADIYPDGLYIGNAGKIQDCSNSSVCKTIEPTGDLKNSIDEGYGNLAVVDIYGDGNKEIAATSGGGNRCSKFFSYDRVTHRFSVLKLSEREICNFKIDGDSLISSYRLDAKQYEDIYKLKNGKYQIAISDACVGCDEIYRSVYVNGRVSEKIIVTNQQNYARRVPITTEVVSDKAVLYENHSDSAPTKMYLLKGDKVQLVEFSSEDGLWYLVKYPSQRRVIIRRWVKCEDLAICK</sequence>
<dbReference type="AlphaFoldDB" id="A0ABD7LEX8"/>
<evidence type="ECO:0000256" key="1">
    <source>
        <dbReference type="SAM" id="SignalP"/>
    </source>
</evidence>
<evidence type="ECO:0000313" key="3">
    <source>
        <dbReference type="Proteomes" id="UP000196218"/>
    </source>
</evidence>
<organism evidence="2 3">
    <name type="scientific">Burkholderia multivorans</name>
    <dbReference type="NCBI Taxonomy" id="87883"/>
    <lineage>
        <taxon>Bacteria</taxon>
        <taxon>Pseudomonadati</taxon>
        <taxon>Pseudomonadota</taxon>
        <taxon>Betaproteobacteria</taxon>
        <taxon>Burkholderiales</taxon>
        <taxon>Burkholderiaceae</taxon>
        <taxon>Burkholderia</taxon>
        <taxon>Burkholderia cepacia complex</taxon>
    </lineage>
</organism>
<name>A0ABD7LEX8_9BURK</name>
<accession>A0ABD7LEX8</accession>